<dbReference type="PROSITE" id="PS51007">
    <property type="entry name" value="CYTC"/>
    <property type="match status" value="1"/>
</dbReference>
<keyword evidence="3 7" id="KW-0479">Metal-binding</keyword>
<dbReference type="Gene3D" id="2.60.40.420">
    <property type="entry name" value="Cupredoxins - blue copper proteins"/>
    <property type="match status" value="1"/>
</dbReference>
<evidence type="ECO:0000313" key="11">
    <source>
        <dbReference type="Proteomes" id="UP001058860"/>
    </source>
</evidence>
<dbReference type="InterPro" id="IPR028871">
    <property type="entry name" value="BlueCu_1_BS"/>
</dbReference>
<evidence type="ECO:0000256" key="3">
    <source>
        <dbReference type="ARBA" id="ARBA00022723"/>
    </source>
</evidence>
<keyword evidence="5 7" id="KW-0408">Iron</keyword>
<keyword evidence="11" id="KW-1185">Reference proteome</keyword>
<keyword evidence="4" id="KW-0249">Electron transport</keyword>
<keyword evidence="2 7" id="KW-0349">Heme</keyword>
<dbReference type="InterPro" id="IPR033138">
    <property type="entry name" value="Cu_oxidase_CS"/>
</dbReference>
<evidence type="ECO:0000256" key="6">
    <source>
        <dbReference type="ARBA" id="ARBA00023008"/>
    </source>
</evidence>
<feature type="domain" description="Cytochrome c" evidence="9">
    <location>
        <begin position="36"/>
        <end position="128"/>
    </location>
</feature>
<dbReference type="RefSeq" id="WP_353863648.1">
    <property type="nucleotide sequence ID" value="NZ_CP088295.1"/>
</dbReference>
<keyword evidence="8" id="KW-0732">Signal</keyword>
<dbReference type="PROSITE" id="PS51257">
    <property type="entry name" value="PROKAR_LIPOPROTEIN"/>
    <property type="match status" value="1"/>
</dbReference>
<dbReference type="InterPro" id="IPR000923">
    <property type="entry name" value="BlueCu_1"/>
</dbReference>
<protein>
    <submittedName>
        <fullName evidence="10">C-type cytochrome</fullName>
    </submittedName>
</protein>
<feature type="chain" id="PRO_5046800680" evidence="8">
    <location>
        <begin position="28"/>
        <end position="249"/>
    </location>
</feature>
<dbReference type="Gene3D" id="1.10.760.10">
    <property type="entry name" value="Cytochrome c-like domain"/>
    <property type="match status" value="1"/>
</dbReference>
<feature type="signal peptide" evidence="8">
    <location>
        <begin position="1"/>
        <end position="27"/>
    </location>
</feature>
<evidence type="ECO:0000256" key="8">
    <source>
        <dbReference type="SAM" id="SignalP"/>
    </source>
</evidence>
<organism evidence="10 11">
    <name type="scientific">Svornostia abyssi</name>
    <dbReference type="NCBI Taxonomy" id="2898438"/>
    <lineage>
        <taxon>Bacteria</taxon>
        <taxon>Bacillati</taxon>
        <taxon>Actinomycetota</taxon>
        <taxon>Thermoleophilia</taxon>
        <taxon>Solirubrobacterales</taxon>
        <taxon>Baekduiaceae</taxon>
        <taxon>Svornostia</taxon>
    </lineage>
</organism>
<evidence type="ECO:0000256" key="2">
    <source>
        <dbReference type="ARBA" id="ARBA00022617"/>
    </source>
</evidence>
<evidence type="ECO:0000256" key="1">
    <source>
        <dbReference type="ARBA" id="ARBA00022448"/>
    </source>
</evidence>
<name>A0ABY5PEU2_9ACTN</name>
<dbReference type="InterPro" id="IPR036909">
    <property type="entry name" value="Cyt_c-like_dom_sf"/>
</dbReference>
<dbReference type="Pfam" id="PF00034">
    <property type="entry name" value="Cytochrom_C"/>
    <property type="match status" value="1"/>
</dbReference>
<evidence type="ECO:0000313" key="10">
    <source>
        <dbReference type="EMBL" id="UUY03137.1"/>
    </source>
</evidence>
<evidence type="ECO:0000259" key="9">
    <source>
        <dbReference type="PROSITE" id="PS51007"/>
    </source>
</evidence>
<dbReference type="SUPFAM" id="SSF46626">
    <property type="entry name" value="Cytochrome c"/>
    <property type="match status" value="1"/>
</dbReference>
<dbReference type="PROSITE" id="PS00079">
    <property type="entry name" value="MULTICOPPER_OXIDASE1"/>
    <property type="match status" value="1"/>
</dbReference>
<evidence type="ECO:0000256" key="7">
    <source>
        <dbReference type="PROSITE-ProRule" id="PRU00433"/>
    </source>
</evidence>
<proteinExistence type="predicted"/>
<keyword evidence="1" id="KW-0813">Transport</keyword>
<dbReference type="PROSITE" id="PS00196">
    <property type="entry name" value="COPPER_BLUE"/>
    <property type="match status" value="1"/>
</dbReference>
<dbReference type="Proteomes" id="UP001058860">
    <property type="component" value="Chromosome"/>
</dbReference>
<evidence type="ECO:0000256" key="4">
    <source>
        <dbReference type="ARBA" id="ARBA00022982"/>
    </source>
</evidence>
<gene>
    <name evidence="10" type="ORF">LRS13_21050</name>
</gene>
<keyword evidence="6" id="KW-0186">Copper</keyword>
<evidence type="ECO:0000256" key="5">
    <source>
        <dbReference type="ARBA" id="ARBA00023004"/>
    </source>
</evidence>
<dbReference type="InterPro" id="IPR009056">
    <property type="entry name" value="Cyt_c-like_dom"/>
</dbReference>
<reference evidence="11" key="1">
    <citation type="submission" date="2021-11" db="EMBL/GenBank/DDBJ databases">
        <title>Cultivation dependent microbiological survey of springs from the worlds oldest radium mine currently devoted to the extraction of radon-saturated water.</title>
        <authorList>
            <person name="Kapinusova G."/>
            <person name="Smrhova T."/>
            <person name="Strejcek M."/>
            <person name="Suman J."/>
            <person name="Jani K."/>
            <person name="Pajer P."/>
            <person name="Uhlik O."/>
        </authorList>
    </citation>
    <scope>NUCLEOTIDE SEQUENCE [LARGE SCALE GENOMIC DNA]</scope>
    <source>
        <strain evidence="11">J379</strain>
    </source>
</reference>
<dbReference type="Pfam" id="PF00127">
    <property type="entry name" value="Copper-bind"/>
    <property type="match status" value="1"/>
</dbReference>
<sequence>MRIRLGRRGAPGLTAVCAMVLALGMSACGSGGEQPADLVAGKQQFVAKCGSCHVLNRAETKGVTGPNLDDAFRQGLADGMNRQTVRGTVYDQILYPAAVAKDSPAYMPPKLVEGRDAVNVAAYIAAVTGKPGKDTGALANAIKPAGTGKPAVAKDGLLSIAADPGGQLAYVTDKATAPPGPLDIESPNESSVDHNIALELDSGDEIGNIVKDGGVSKISVDVDPGTYTFYCSVPGHREGGMEGELTVKE</sequence>
<dbReference type="InterPro" id="IPR008972">
    <property type="entry name" value="Cupredoxin"/>
</dbReference>
<dbReference type="EMBL" id="CP088295">
    <property type="protein sequence ID" value="UUY03137.1"/>
    <property type="molecule type" value="Genomic_DNA"/>
</dbReference>
<accession>A0ABY5PEU2</accession>
<dbReference type="SUPFAM" id="SSF49503">
    <property type="entry name" value="Cupredoxins"/>
    <property type="match status" value="1"/>
</dbReference>